<keyword evidence="4" id="KW-1185">Reference proteome</keyword>
<name>A0ABU0TMA4_9FLAO</name>
<dbReference type="InterPro" id="IPR025698">
    <property type="entry name" value="2TM_dom"/>
</dbReference>
<proteinExistence type="predicted"/>
<keyword evidence="1" id="KW-0472">Membrane</keyword>
<dbReference type="Pfam" id="PF13239">
    <property type="entry name" value="2TM"/>
    <property type="match status" value="1"/>
</dbReference>
<evidence type="ECO:0000313" key="3">
    <source>
        <dbReference type="EMBL" id="MDQ1098177.1"/>
    </source>
</evidence>
<accession>A0ABU0TMA4</accession>
<dbReference type="RefSeq" id="WP_307452258.1">
    <property type="nucleotide sequence ID" value="NZ_JAUTAL010000001.1"/>
</dbReference>
<reference evidence="3 4" key="1">
    <citation type="submission" date="2023-07" db="EMBL/GenBank/DDBJ databases">
        <title>Functional and genomic diversity of the sorghum phyllosphere microbiome.</title>
        <authorList>
            <person name="Shade A."/>
        </authorList>
    </citation>
    <scope>NUCLEOTIDE SEQUENCE [LARGE SCALE GENOMIC DNA]</scope>
    <source>
        <strain evidence="3 4">SORGH_AS_1064</strain>
    </source>
</reference>
<evidence type="ECO:0000313" key="4">
    <source>
        <dbReference type="Proteomes" id="UP001225072"/>
    </source>
</evidence>
<dbReference type="Proteomes" id="UP001225072">
    <property type="component" value="Unassembled WGS sequence"/>
</dbReference>
<feature type="transmembrane region" description="Helical" evidence="1">
    <location>
        <begin position="25"/>
        <end position="46"/>
    </location>
</feature>
<evidence type="ECO:0000259" key="2">
    <source>
        <dbReference type="Pfam" id="PF13239"/>
    </source>
</evidence>
<dbReference type="EMBL" id="JAUTAL010000001">
    <property type="protein sequence ID" value="MDQ1098177.1"/>
    <property type="molecule type" value="Genomic_DNA"/>
</dbReference>
<gene>
    <name evidence="3" type="ORF">QE404_003324</name>
</gene>
<keyword evidence="1" id="KW-1133">Transmembrane helix</keyword>
<organism evidence="3 4">
    <name type="scientific">Chryseobacterium camelliae</name>
    <dbReference type="NCBI Taxonomy" id="1265445"/>
    <lineage>
        <taxon>Bacteria</taxon>
        <taxon>Pseudomonadati</taxon>
        <taxon>Bacteroidota</taxon>
        <taxon>Flavobacteriia</taxon>
        <taxon>Flavobacteriales</taxon>
        <taxon>Weeksellaceae</taxon>
        <taxon>Chryseobacterium group</taxon>
        <taxon>Chryseobacterium</taxon>
    </lineage>
</organism>
<sequence length="97" mass="11267">METSFNTESRAYEKAARRVKEIKGFYSNLTSYCLVIPFLVVLNLLTSPENLWFFWPMLGWGIGIAAHGVSTFGIGRNWEEKKIRELMDEEQKQAKTF</sequence>
<comment type="caution">
    <text evidence="3">The sequence shown here is derived from an EMBL/GenBank/DDBJ whole genome shotgun (WGS) entry which is preliminary data.</text>
</comment>
<feature type="transmembrane region" description="Helical" evidence="1">
    <location>
        <begin position="52"/>
        <end position="74"/>
    </location>
</feature>
<evidence type="ECO:0000256" key="1">
    <source>
        <dbReference type="SAM" id="Phobius"/>
    </source>
</evidence>
<keyword evidence="1" id="KW-0812">Transmembrane</keyword>
<protein>
    <recommendedName>
        <fullName evidence="2">2TM domain-containing protein</fullName>
    </recommendedName>
</protein>
<feature type="domain" description="2TM" evidence="2">
    <location>
        <begin position="13"/>
        <end position="88"/>
    </location>
</feature>